<sequence>MLRIILCDSNTELTKLWHKSLPKILIEKRQLRIINDNFKNLTTRYITTNKIDGVDANRCSVVSPGNSFGFLGGGFDLALYENYGKKPFEDWVRSKLNHEYKPVGSLTIFDTHEYPNHKIDAVRYIQHIPTMITPSKPLASSTADNSNLIQLVFNTMWVALNNVPEDVNTIIIPGLCTGYAGVSIELSTKVTSFAITLFYMRTRISKDLLNKLIMIHMGNDYIPFYSKVIESELNTLGLKYSDLKALESCNEKIIFPAQLLRLL</sequence>
<dbReference type="eggNOG" id="ENOG502QVAE">
    <property type="taxonomic scope" value="Eukaryota"/>
</dbReference>
<dbReference type="Pfam" id="PF14519">
    <property type="entry name" value="Macro_2"/>
    <property type="match status" value="1"/>
</dbReference>
<dbReference type="EMBL" id="HE612858">
    <property type="protein sequence ID" value="CCE62536.1"/>
    <property type="molecule type" value="Genomic_DNA"/>
</dbReference>
<keyword evidence="3" id="KW-1185">Reference proteome</keyword>
<dbReference type="PROSITE" id="PS51154">
    <property type="entry name" value="MACRO"/>
    <property type="match status" value="1"/>
</dbReference>
<evidence type="ECO:0000259" key="1">
    <source>
        <dbReference type="PROSITE" id="PS51154"/>
    </source>
</evidence>
<dbReference type="SUPFAM" id="SSF52949">
    <property type="entry name" value="Macro domain-like"/>
    <property type="match status" value="1"/>
</dbReference>
<evidence type="ECO:0000313" key="2">
    <source>
        <dbReference type="EMBL" id="CCE62536.1"/>
    </source>
</evidence>
<protein>
    <recommendedName>
        <fullName evidence="1">Macro domain-containing protein</fullName>
    </recommendedName>
</protein>
<dbReference type="OrthoDB" id="6082470at2759"/>
<dbReference type="InterPro" id="IPR043472">
    <property type="entry name" value="Macro_dom-like"/>
</dbReference>
<dbReference type="InterPro" id="IPR028071">
    <property type="entry name" value="Macro-like_dom"/>
</dbReference>
<accession>G8BQM4</accession>
<gene>
    <name evidence="2" type="primary">TPHA0C03840</name>
    <name evidence="2" type="ordered locus">TPHA_0C03840</name>
</gene>
<dbReference type="InterPro" id="IPR002589">
    <property type="entry name" value="Macro_dom"/>
</dbReference>
<dbReference type="Gene3D" id="3.40.220.10">
    <property type="entry name" value="Leucine Aminopeptidase, subunit E, domain 1"/>
    <property type="match status" value="1"/>
</dbReference>
<proteinExistence type="predicted"/>
<name>G8BQM4_TETPH</name>
<evidence type="ECO:0000313" key="3">
    <source>
        <dbReference type="Proteomes" id="UP000005666"/>
    </source>
</evidence>
<dbReference type="Proteomes" id="UP000005666">
    <property type="component" value="Chromosome 3"/>
</dbReference>
<feature type="domain" description="Macro" evidence="1">
    <location>
        <begin position="18"/>
        <end position="233"/>
    </location>
</feature>
<dbReference type="AlphaFoldDB" id="G8BQM4"/>
<dbReference type="KEGG" id="tpf:TPHA_0C03840"/>
<dbReference type="RefSeq" id="XP_003684970.1">
    <property type="nucleotide sequence ID" value="XM_003684922.1"/>
</dbReference>
<dbReference type="GeneID" id="11533775"/>
<dbReference type="STRING" id="1071381.G8BQM4"/>
<dbReference type="HOGENOM" id="CLU_093588_0_0_1"/>
<dbReference type="OMA" id="YIIHCPT"/>
<reference evidence="2 3" key="1">
    <citation type="journal article" date="2011" name="Proc. Natl. Acad. Sci. U.S.A.">
        <title>Evolutionary erosion of yeast sex chromosomes by mating-type switching accidents.</title>
        <authorList>
            <person name="Gordon J.L."/>
            <person name="Armisen D."/>
            <person name="Proux-Wera E."/>
            <person name="Oheigeartaigh S.S."/>
            <person name="Byrne K.P."/>
            <person name="Wolfe K.H."/>
        </authorList>
    </citation>
    <scope>NUCLEOTIDE SEQUENCE [LARGE SCALE GENOMIC DNA]</scope>
    <source>
        <strain evidence="3">ATCC 24235 / CBS 4417 / NBRC 1672 / NRRL Y-8282 / UCD 70-5</strain>
    </source>
</reference>
<dbReference type="SMART" id="SM00506">
    <property type="entry name" value="A1pp"/>
    <property type="match status" value="1"/>
</dbReference>
<organism evidence="2 3">
    <name type="scientific">Tetrapisispora phaffii (strain ATCC 24235 / CBS 4417 / NBRC 1672 / NRRL Y-8282 / UCD 70-5)</name>
    <name type="common">Yeast</name>
    <name type="synonym">Fabospora phaffii</name>
    <dbReference type="NCBI Taxonomy" id="1071381"/>
    <lineage>
        <taxon>Eukaryota</taxon>
        <taxon>Fungi</taxon>
        <taxon>Dikarya</taxon>
        <taxon>Ascomycota</taxon>
        <taxon>Saccharomycotina</taxon>
        <taxon>Saccharomycetes</taxon>
        <taxon>Saccharomycetales</taxon>
        <taxon>Saccharomycetaceae</taxon>
        <taxon>Tetrapisispora</taxon>
    </lineage>
</organism>